<dbReference type="VEuPathDB" id="FungiDB:RhiirFUN_011417"/>
<organism evidence="1">
    <name type="scientific">Rhizophagus irregularis (strain DAOM 181602 / DAOM 197198 / MUCL 43194)</name>
    <name type="common">Arbuscular mycorrhizal fungus</name>
    <name type="synonym">Glomus intraradices</name>
    <dbReference type="NCBI Taxonomy" id="747089"/>
    <lineage>
        <taxon>Eukaryota</taxon>
        <taxon>Fungi</taxon>
        <taxon>Fungi incertae sedis</taxon>
        <taxon>Mucoromycota</taxon>
        <taxon>Glomeromycotina</taxon>
        <taxon>Glomeromycetes</taxon>
        <taxon>Glomerales</taxon>
        <taxon>Glomeraceae</taxon>
        <taxon>Rhizophagus</taxon>
    </lineage>
</organism>
<sequence>MAEPSGISFLCISCNNETAKVSLKVISEGEINVDNQEMNNFILNSISLDENPKKDYITLNFGNVEEEILSHKFPEAWGKIQIGLICYQLSLTDHHESVLAFVNNAKCRKSTQLCVYQENENKQKQSAYEYESAQKETFMKISKKCDFHVQGCLQLDDGRHLKLSSEMINLWARSSRSMSAPCRKNMTTTASLINVHLPSLI</sequence>
<evidence type="ECO:0000313" key="1">
    <source>
        <dbReference type="EMBL" id="ESA01706.1"/>
    </source>
</evidence>
<protein>
    <submittedName>
        <fullName evidence="1">Uncharacterized protein</fullName>
    </submittedName>
</protein>
<reference evidence="1" key="1">
    <citation type="submission" date="2013-07" db="EMBL/GenBank/DDBJ databases">
        <title>The genome of an arbuscular mycorrhizal fungus provides insights into the evolution of the oldest plant symbiosis.</title>
        <authorList>
            <consortium name="DOE Joint Genome Institute"/>
            <person name="Tisserant E."/>
            <person name="Malbreil M."/>
            <person name="Kuo A."/>
            <person name="Kohler A."/>
            <person name="Symeonidi A."/>
            <person name="Balestrini R."/>
            <person name="Charron P."/>
            <person name="Duensing N."/>
            <person name="Frei-dit-Frey N."/>
            <person name="Gianinazzi-Pearson V."/>
            <person name="Gilbert B."/>
            <person name="Handa Y."/>
            <person name="Hijri M."/>
            <person name="Kaul R."/>
            <person name="Kawaguchi M."/>
            <person name="Krajinski F."/>
            <person name="Lammers P."/>
            <person name="Lapierre D."/>
            <person name="Masclaux F.G."/>
            <person name="Murat C."/>
            <person name="Morin E."/>
            <person name="Ndikumana S."/>
            <person name="Pagni M."/>
            <person name="Petitpierre D."/>
            <person name="Requena N."/>
            <person name="Rosikiewicz P."/>
            <person name="Riley R."/>
            <person name="Saito K."/>
            <person name="San Clemente H."/>
            <person name="Shapiro H."/>
            <person name="van Tuinen D."/>
            <person name="Becard G."/>
            <person name="Bonfante P."/>
            <person name="Paszkowski U."/>
            <person name="Shachar-Hill Y."/>
            <person name="Young J.P."/>
            <person name="Sanders I.R."/>
            <person name="Henrissat B."/>
            <person name="Rensing S.A."/>
            <person name="Grigoriev I.V."/>
            <person name="Corradi N."/>
            <person name="Roux C."/>
            <person name="Martin F."/>
        </authorList>
    </citation>
    <scope>NUCLEOTIDE SEQUENCE</scope>
    <source>
        <strain evidence="1">DAOM 197198</strain>
    </source>
</reference>
<name>U9TEB3_RHIID</name>
<dbReference type="HOGENOM" id="CLU_1361054_0_0_1"/>
<gene>
    <name evidence="1" type="ORF">GLOINDRAFT_7244</name>
</gene>
<accession>U9TEB3</accession>
<dbReference type="EMBL" id="KI296266">
    <property type="protein sequence ID" value="ESA01706.1"/>
    <property type="molecule type" value="Genomic_DNA"/>
</dbReference>
<proteinExistence type="predicted"/>
<dbReference type="AlphaFoldDB" id="U9TEB3"/>